<evidence type="ECO:0000259" key="2">
    <source>
        <dbReference type="Pfam" id="PF24625"/>
    </source>
</evidence>
<reference evidence="3 4" key="1">
    <citation type="submission" date="2023-08" db="EMBL/GenBank/DDBJ databases">
        <title>Black Yeasts Isolated from many extreme environments.</title>
        <authorList>
            <person name="Coleine C."/>
            <person name="Stajich J.E."/>
            <person name="Selbmann L."/>
        </authorList>
    </citation>
    <scope>NUCLEOTIDE SEQUENCE [LARGE SCALE GENOMIC DNA]</scope>
    <source>
        <strain evidence="3 4">CCFEE 5792</strain>
    </source>
</reference>
<name>A0AAV9NPN8_9EURO</name>
<evidence type="ECO:0000313" key="4">
    <source>
        <dbReference type="Proteomes" id="UP001358417"/>
    </source>
</evidence>
<comment type="caution">
    <text evidence="3">The sequence shown here is derived from an EMBL/GenBank/DDBJ whole genome shotgun (WGS) entry which is preliminary data.</text>
</comment>
<feature type="region of interest" description="Disordered" evidence="1">
    <location>
        <begin position="1"/>
        <end position="29"/>
    </location>
</feature>
<dbReference type="InterPro" id="IPR056043">
    <property type="entry name" value="DUF7626"/>
</dbReference>
<sequence>MGPPRPIYHSAGQSSSGAPQFDPSDPIDPRLSTATIGRAIMNNQPVRELAIRHQAAEILDRPAPKVVYKQSQRTLPYFSHQQLDLDYFPECEFLFPWHKQIQLKVKALTSQVVGAPICDCPGSGEGWDADGDISADTILDTDDAADAGSEAENNGKPKSTKDKTKVRRKRKAKDTPQETDGQSTKRMKVSGGRPAVAKKVTADLDSDDELIVRMKEARYLEKDIAQALIDQGRTAYNPKTIGTRWRRLKQALAKRNDALLDADLTDWHEGDDDVLIKAIQKADKEIRRLTADIESKKWRMVADAMKNEKPVLNFSQNACKKRFEDLRNGTAKPTPESVENPTPEIVERIRARKMRQLALDAQHPQDKLEMQNVKGNGWTSRMRTYY</sequence>
<dbReference type="Proteomes" id="UP001358417">
    <property type="component" value="Unassembled WGS sequence"/>
</dbReference>
<feature type="domain" description="DUF7626" evidence="2">
    <location>
        <begin position="203"/>
        <end position="257"/>
    </location>
</feature>
<dbReference type="AlphaFoldDB" id="A0AAV9NPN8"/>
<evidence type="ECO:0000313" key="3">
    <source>
        <dbReference type="EMBL" id="KAK5061249.1"/>
    </source>
</evidence>
<evidence type="ECO:0000256" key="1">
    <source>
        <dbReference type="SAM" id="MobiDB-lite"/>
    </source>
</evidence>
<dbReference type="RefSeq" id="XP_064710346.1">
    <property type="nucleotide sequence ID" value="XM_064851343.1"/>
</dbReference>
<proteinExistence type="predicted"/>
<dbReference type="GeneID" id="89975956"/>
<dbReference type="Pfam" id="PF24625">
    <property type="entry name" value="DUF7626"/>
    <property type="match status" value="1"/>
</dbReference>
<feature type="compositionally biased region" description="Basic and acidic residues" evidence="1">
    <location>
        <begin position="153"/>
        <end position="163"/>
    </location>
</feature>
<keyword evidence="4" id="KW-1185">Reference proteome</keyword>
<accession>A0AAV9NPN8</accession>
<dbReference type="EMBL" id="JAVRRD010000003">
    <property type="protein sequence ID" value="KAK5061249.1"/>
    <property type="molecule type" value="Genomic_DNA"/>
</dbReference>
<organism evidence="3 4">
    <name type="scientific">Exophiala bonariae</name>
    <dbReference type="NCBI Taxonomy" id="1690606"/>
    <lineage>
        <taxon>Eukaryota</taxon>
        <taxon>Fungi</taxon>
        <taxon>Dikarya</taxon>
        <taxon>Ascomycota</taxon>
        <taxon>Pezizomycotina</taxon>
        <taxon>Eurotiomycetes</taxon>
        <taxon>Chaetothyriomycetidae</taxon>
        <taxon>Chaetothyriales</taxon>
        <taxon>Herpotrichiellaceae</taxon>
        <taxon>Exophiala</taxon>
    </lineage>
</organism>
<protein>
    <recommendedName>
        <fullName evidence="2">DUF7626 domain-containing protein</fullName>
    </recommendedName>
</protein>
<feature type="region of interest" description="Disordered" evidence="1">
    <location>
        <begin position="145"/>
        <end position="194"/>
    </location>
</feature>
<gene>
    <name evidence="3" type="ORF">LTR84_007791</name>
</gene>